<dbReference type="GO" id="GO:0009116">
    <property type="term" value="P:nucleoside metabolic process"/>
    <property type="evidence" value="ECO:0007669"/>
    <property type="project" value="InterPro"/>
</dbReference>
<dbReference type="NCBIfam" id="TIGR01697">
    <property type="entry name" value="PNPH-PUNA-XAPA"/>
    <property type="match status" value="1"/>
</dbReference>
<dbReference type="Gene3D" id="3.40.50.1580">
    <property type="entry name" value="Nucleoside phosphorylase domain"/>
    <property type="match status" value="1"/>
</dbReference>
<dbReference type="InterPro" id="IPR011268">
    <property type="entry name" value="Purine_phosphorylase"/>
</dbReference>
<dbReference type="GO" id="GO:0009029">
    <property type="term" value="F:lipid-A 4'-kinase activity"/>
    <property type="evidence" value="ECO:0007669"/>
    <property type="project" value="InterPro"/>
</dbReference>
<comment type="pathway">
    <text evidence="1">Purine metabolism; purine nucleoside salvage.</text>
</comment>
<comment type="catalytic activity">
    <reaction evidence="11">
        <text>guanosine + phosphate = alpha-D-ribose 1-phosphate + guanine</text>
        <dbReference type="Rhea" id="RHEA:13233"/>
        <dbReference type="ChEBI" id="CHEBI:16235"/>
        <dbReference type="ChEBI" id="CHEBI:16750"/>
        <dbReference type="ChEBI" id="CHEBI:43474"/>
        <dbReference type="ChEBI" id="CHEBI:57720"/>
        <dbReference type="EC" id="2.4.2.1"/>
    </reaction>
</comment>
<gene>
    <name evidence="15" type="ORF">CTOB1V02_LOCUS12275</name>
</gene>
<dbReference type="FunFam" id="3.40.50.1580:FF:000010">
    <property type="entry name" value="Purine nucleoside phosphorylase"/>
    <property type="match status" value="1"/>
</dbReference>
<comment type="catalytic activity">
    <reaction evidence="10">
        <text>2'-deoxyinosine + phosphate = 2-deoxy-alpha-D-ribose 1-phosphate + hypoxanthine</text>
        <dbReference type="Rhea" id="RHEA:27750"/>
        <dbReference type="ChEBI" id="CHEBI:17368"/>
        <dbReference type="ChEBI" id="CHEBI:28997"/>
        <dbReference type="ChEBI" id="CHEBI:43474"/>
        <dbReference type="ChEBI" id="CHEBI:57259"/>
        <dbReference type="EC" id="2.4.2.1"/>
    </reaction>
</comment>
<evidence type="ECO:0000313" key="15">
    <source>
        <dbReference type="EMBL" id="CAD7234459.1"/>
    </source>
</evidence>
<comment type="catalytic activity">
    <reaction evidence="8">
        <text>inosine + phosphate = alpha-D-ribose 1-phosphate + hypoxanthine</text>
        <dbReference type="Rhea" id="RHEA:27646"/>
        <dbReference type="ChEBI" id="CHEBI:17368"/>
        <dbReference type="ChEBI" id="CHEBI:17596"/>
        <dbReference type="ChEBI" id="CHEBI:43474"/>
        <dbReference type="ChEBI" id="CHEBI:57720"/>
        <dbReference type="EC" id="2.4.2.1"/>
    </reaction>
</comment>
<dbReference type="NCBIfam" id="NF006054">
    <property type="entry name" value="PRK08202.1"/>
    <property type="match status" value="1"/>
</dbReference>
<feature type="non-terminal residue" evidence="15">
    <location>
        <position position="1"/>
    </location>
</feature>
<evidence type="ECO:0000256" key="2">
    <source>
        <dbReference type="ARBA" id="ARBA00006751"/>
    </source>
</evidence>
<dbReference type="GO" id="GO:0005737">
    <property type="term" value="C:cytoplasm"/>
    <property type="evidence" value="ECO:0007669"/>
    <property type="project" value="TreeGrafter"/>
</dbReference>
<name>A0A7R8WU04_9CRUS</name>
<evidence type="ECO:0000256" key="13">
    <source>
        <dbReference type="ARBA" id="ARBA00033072"/>
    </source>
</evidence>
<evidence type="ECO:0000256" key="12">
    <source>
        <dbReference type="ARBA" id="ARBA00031036"/>
    </source>
</evidence>
<dbReference type="InterPro" id="IPR000845">
    <property type="entry name" value="Nucleoside_phosphorylase_d"/>
</dbReference>
<dbReference type="GO" id="GO:0009245">
    <property type="term" value="P:lipid A biosynthetic process"/>
    <property type="evidence" value="ECO:0007669"/>
    <property type="project" value="InterPro"/>
</dbReference>
<keyword evidence="6" id="KW-0328">Glycosyltransferase</keyword>
<evidence type="ECO:0000259" key="14">
    <source>
        <dbReference type="Pfam" id="PF01048"/>
    </source>
</evidence>
<proteinExistence type="inferred from homology"/>
<dbReference type="GO" id="GO:0016020">
    <property type="term" value="C:membrane"/>
    <property type="evidence" value="ECO:0007669"/>
    <property type="project" value="GOC"/>
</dbReference>
<keyword evidence="7" id="KW-0808">Transferase</keyword>
<dbReference type="UniPathway" id="UPA00359">
    <property type="reaction ID" value="UER00482"/>
</dbReference>
<reference evidence="15" key="1">
    <citation type="submission" date="2020-11" db="EMBL/GenBank/DDBJ databases">
        <authorList>
            <person name="Tran Van P."/>
        </authorList>
    </citation>
    <scope>NUCLEOTIDE SEQUENCE</scope>
</reference>
<feature type="domain" description="Nucleoside phosphorylase" evidence="14">
    <location>
        <begin position="336"/>
        <end position="572"/>
    </location>
</feature>
<dbReference type="AlphaFoldDB" id="A0A7R8WU04"/>
<comment type="catalytic activity">
    <reaction evidence="9">
        <text>2'-deoxyguanosine + phosphate = 2-deoxy-alpha-D-ribose 1-phosphate + guanine</text>
        <dbReference type="Rhea" id="RHEA:27738"/>
        <dbReference type="ChEBI" id="CHEBI:16235"/>
        <dbReference type="ChEBI" id="CHEBI:17172"/>
        <dbReference type="ChEBI" id="CHEBI:43474"/>
        <dbReference type="ChEBI" id="CHEBI:57259"/>
        <dbReference type="EC" id="2.4.2.1"/>
    </reaction>
</comment>
<evidence type="ECO:0000256" key="6">
    <source>
        <dbReference type="ARBA" id="ARBA00022676"/>
    </source>
</evidence>
<dbReference type="NCBIfam" id="TIGR00682">
    <property type="entry name" value="lpxK"/>
    <property type="match status" value="1"/>
</dbReference>
<dbReference type="EC" id="2.4.2.1" evidence="3"/>
<evidence type="ECO:0000256" key="9">
    <source>
        <dbReference type="ARBA" id="ARBA00023929"/>
    </source>
</evidence>
<protein>
    <recommendedName>
        <fullName evidence="4">Purine nucleoside phosphorylase</fullName>
        <ecNumber evidence="3">2.4.2.1</ecNumber>
    </recommendedName>
    <alternativeName>
        <fullName evidence="13">Inosine phosphorylase</fullName>
    </alternativeName>
    <alternativeName>
        <fullName evidence="12">Inosine-guanosine phosphorylase</fullName>
    </alternativeName>
</protein>
<evidence type="ECO:0000256" key="1">
    <source>
        <dbReference type="ARBA" id="ARBA00005058"/>
    </source>
</evidence>
<evidence type="ECO:0000256" key="11">
    <source>
        <dbReference type="ARBA" id="ARBA00023970"/>
    </source>
</evidence>
<organism evidence="15">
    <name type="scientific">Cyprideis torosa</name>
    <dbReference type="NCBI Taxonomy" id="163714"/>
    <lineage>
        <taxon>Eukaryota</taxon>
        <taxon>Metazoa</taxon>
        <taxon>Ecdysozoa</taxon>
        <taxon>Arthropoda</taxon>
        <taxon>Crustacea</taxon>
        <taxon>Oligostraca</taxon>
        <taxon>Ostracoda</taxon>
        <taxon>Podocopa</taxon>
        <taxon>Podocopida</taxon>
        <taxon>Cytherocopina</taxon>
        <taxon>Cytheroidea</taxon>
        <taxon>Cytherideidae</taxon>
        <taxon>Cyprideis</taxon>
    </lineage>
</organism>
<dbReference type="OrthoDB" id="10261782at2759"/>
<dbReference type="Pfam" id="PF01048">
    <property type="entry name" value="PNP_UDP_1"/>
    <property type="match status" value="1"/>
</dbReference>
<feature type="non-terminal residue" evidence="15">
    <location>
        <position position="575"/>
    </location>
</feature>
<dbReference type="SUPFAM" id="SSF53167">
    <property type="entry name" value="Purine and uridine phosphorylases"/>
    <property type="match status" value="1"/>
</dbReference>
<dbReference type="PANTHER" id="PTHR11904:SF9">
    <property type="entry name" value="PURINE NUCLEOSIDE PHOSPHORYLASE-RELATED"/>
    <property type="match status" value="1"/>
</dbReference>
<accession>A0A7R8WU04</accession>
<evidence type="ECO:0000256" key="10">
    <source>
        <dbReference type="ARBA" id="ARBA00023950"/>
    </source>
</evidence>
<evidence type="ECO:0000256" key="3">
    <source>
        <dbReference type="ARBA" id="ARBA00011886"/>
    </source>
</evidence>
<dbReference type="InterPro" id="IPR011270">
    <property type="entry name" value="Pur_Nuc_Pase_Ino/Guo-sp"/>
</dbReference>
<dbReference type="EMBL" id="OB668764">
    <property type="protein sequence ID" value="CAD7234459.1"/>
    <property type="molecule type" value="Genomic_DNA"/>
</dbReference>
<keyword evidence="5" id="KW-0597">Phosphoprotein</keyword>
<dbReference type="InterPro" id="IPR003758">
    <property type="entry name" value="LpxK"/>
</dbReference>
<dbReference type="PANTHER" id="PTHR11904">
    <property type="entry name" value="METHYLTHIOADENOSINE/PURINE NUCLEOSIDE PHOSPHORYLASE"/>
    <property type="match status" value="1"/>
</dbReference>
<dbReference type="CDD" id="cd09009">
    <property type="entry name" value="PNP-EcPNPII_like"/>
    <property type="match status" value="1"/>
</dbReference>
<dbReference type="GO" id="GO:0004731">
    <property type="term" value="F:purine-nucleoside phosphorylase activity"/>
    <property type="evidence" value="ECO:0007669"/>
    <property type="project" value="UniProtKB-EC"/>
</dbReference>
<dbReference type="Pfam" id="PF02606">
    <property type="entry name" value="LpxK"/>
    <property type="match status" value="1"/>
</dbReference>
<evidence type="ECO:0000256" key="5">
    <source>
        <dbReference type="ARBA" id="ARBA00022553"/>
    </source>
</evidence>
<dbReference type="UniPathway" id="UPA00606"/>
<dbReference type="NCBIfam" id="TIGR01700">
    <property type="entry name" value="PNPH"/>
    <property type="match status" value="1"/>
</dbReference>
<comment type="similarity">
    <text evidence="2">Belongs to the PNP/MTAP phosphorylase family.</text>
</comment>
<dbReference type="GO" id="GO:0005524">
    <property type="term" value="F:ATP binding"/>
    <property type="evidence" value="ECO:0007669"/>
    <property type="project" value="InterPro"/>
</dbReference>
<evidence type="ECO:0000256" key="8">
    <source>
        <dbReference type="ARBA" id="ARBA00023918"/>
    </source>
</evidence>
<dbReference type="InterPro" id="IPR035994">
    <property type="entry name" value="Nucleoside_phosphorylase_sf"/>
</dbReference>
<sequence>LFYWIATFIRNKFYDWGIFESTSFDLPIICIGNLNVGGTGKSPHTIYVADLLKNDYLVAILSRGYGRLVGGFKVANYHSNFKQIGDEPMQTFLRFKNKVIVAVCESRVLGVKNLRKEYSPKVIILDDAFQHREIKAGFNILLTAYDDLFTKDYLLPAGNLRESAIGKKRAQIVIVTKCPENITDEQKKSIQSQLKLKHKQDLFFSKIVYNDEVISSKYRLHINELENYSVLLVSGIANDKPLVEFTQKNTKDVHHIHFKDHHHYTQKDVDFIMSSFKKIEGEKIILTTEKDYTRLMEYSMLLDDLYFIPINIKIDKEEEFNHIIQSYNIIKDTPEYAIVLGSGLSKLQDEVEKIVTINYKDIPHFPQTTVQGHSGSLIYGTIEGKKVLMMSGRFHYYEGYSMKEVTFPFRVFKLLGIEKLIVSNASGGVNSSFNVGDIMLIKDHINFFPEHPLRGANLDEFGPRFPDMSQVYDKQMISIAQNYADNQGFTLRQGIYLGLQGPTFETPSEYEMIKKMGADAVGMSTVPEIIVARHQSMRCFAISIITDVGGKDLEVPVSHEEVLQAAQNAMPNVVN</sequence>
<dbReference type="HAMAP" id="MF_00409">
    <property type="entry name" value="LpxK"/>
    <property type="match status" value="1"/>
</dbReference>
<evidence type="ECO:0000256" key="7">
    <source>
        <dbReference type="ARBA" id="ARBA00022679"/>
    </source>
</evidence>
<evidence type="ECO:0000256" key="4">
    <source>
        <dbReference type="ARBA" id="ARBA00013834"/>
    </source>
</evidence>